<evidence type="ECO:0000256" key="11">
    <source>
        <dbReference type="ARBA" id="ARBA00023049"/>
    </source>
</evidence>
<dbReference type="InterPro" id="IPR016483">
    <property type="entry name" value="UCP006404_Pept_M50_CBS"/>
</dbReference>
<evidence type="ECO:0000256" key="5">
    <source>
        <dbReference type="ARBA" id="ARBA00022692"/>
    </source>
</evidence>
<evidence type="ECO:0000256" key="7">
    <source>
        <dbReference type="ARBA" id="ARBA00022737"/>
    </source>
</evidence>
<evidence type="ECO:0000256" key="13">
    <source>
        <dbReference type="ARBA" id="ARBA00023136"/>
    </source>
</evidence>
<keyword evidence="20" id="KW-1185">Reference proteome</keyword>
<sequence>MADQHGGAGSGGAGSSGAGSSAHGGAGPAGQAPSERPPGVPVGRIRGVPIVISPFALVFAVLVAYLLSGSIRDRLPLASDGRILALSSLISIGFLASLLAHEIGHALTALAFGHTVRSVTLHGFAGFTEFEPEPRSAGREFLIAFVGPAVNGVLAAGCHLGLLGLDDTSDAAAVLHDLGLINAALFLFNLAPGLPLDGGRVVVAAVWGLTRDKLRGLRAGAYGGFVVAAGLVVWGASTSDGIGMVYTYALAGFLAFAAYQSLRAAQVRERLPGLCAGRLARRTLPVEGAVPLAEALRRAQEVGATAVAVIDRDGSPLKIMNGSAVDALPEHRRPWMTVDEVSRVISPGMVLDADLEGEALLAAVQRVPASEYLVKQAGRPVGVLAMVDLVARIDPAAAARMVASR</sequence>
<dbReference type="GO" id="GO:0008237">
    <property type="term" value="F:metallopeptidase activity"/>
    <property type="evidence" value="ECO:0007669"/>
    <property type="project" value="UniProtKB-UniRule"/>
</dbReference>
<accession>Q2J9P7</accession>
<proteinExistence type="inferred from homology"/>
<keyword evidence="12" id="KW-0129">CBS domain</keyword>
<keyword evidence="4 14" id="KW-0645">Protease</keyword>
<dbReference type="GO" id="GO:0006508">
    <property type="term" value="P:proteolysis"/>
    <property type="evidence" value="ECO:0007669"/>
    <property type="project" value="UniProtKB-KW"/>
</dbReference>
<evidence type="ECO:0000256" key="14">
    <source>
        <dbReference type="PIRNR" id="PIRNR006404"/>
    </source>
</evidence>
<feature type="transmembrane region" description="Helical" evidence="14">
    <location>
        <begin position="50"/>
        <end position="71"/>
    </location>
</feature>
<dbReference type="PIRSF" id="PIRSF006404">
    <property type="entry name" value="UCP006404_Pept_M50_CBS"/>
    <property type="match status" value="1"/>
</dbReference>
<keyword evidence="3 14" id="KW-1003">Cell membrane</keyword>
<dbReference type="GO" id="GO:0005886">
    <property type="term" value="C:plasma membrane"/>
    <property type="evidence" value="ECO:0007669"/>
    <property type="project" value="UniProtKB-SubCell"/>
</dbReference>
<evidence type="ECO:0000256" key="10">
    <source>
        <dbReference type="ARBA" id="ARBA00022989"/>
    </source>
</evidence>
<keyword evidence="5 14" id="KW-0812">Transmembrane</keyword>
<organism evidence="19 20">
    <name type="scientific">Frankia casuarinae (strain DSM 45818 / CECT 9043 / HFP020203 / CcI3)</name>
    <dbReference type="NCBI Taxonomy" id="106370"/>
    <lineage>
        <taxon>Bacteria</taxon>
        <taxon>Bacillati</taxon>
        <taxon>Actinomycetota</taxon>
        <taxon>Actinomycetes</taxon>
        <taxon>Frankiales</taxon>
        <taxon>Frankiaceae</taxon>
        <taxon>Frankia</taxon>
    </lineage>
</organism>
<dbReference type="KEGG" id="fra:Francci3_2633"/>
<feature type="transmembrane region" description="Helical" evidence="14">
    <location>
        <begin position="243"/>
        <end position="262"/>
    </location>
</feature>
<gene>
    <name evidence="19" type="ordered locus">Francci3_2633</name>
</gene>
<feature type="compositionally biased region" description="Gly residues" evidence="17">
    <location>
        <begin position="1"/>
        <end position="28"/>
    </location>
</feature>
<feature type="transmembrane region" description="Helical" evidence="14">
    <location>
        <begin position="142"/>
        <end position="163"/>
    </location>
</feature>
<feature type="domain" description="Peptidase M50" evidence="18">
    <location>
        <begin position="172"/>
        <end position="215"/>
    </location>
</feature>
<evidence type="ECO:0000313" key="19">
    <source>
        <dbReference type="EMBL" id="ABD11995.1"/>
    </source>
</evidence>
<dbReference type="PhylomeDB" id="Q2J9P7"/>
<evidence type="ECO:0000256" key="9">
    <source>
        <dbReference type="ARBA" id="ARBA00022833"/>
    </source>
</evidence>
<feature type="binding site" evidence="16">
    <location>
        <position position="105"/>
    </location>
    <ligand>
        <name>Zn(2+)</name>
        <dbReference type="ChEBI" id="CHEBI:29105"/>
        <note>catalytic</note>
    </ligand>
</feature>
<keyword evidence="13 14" id="KW-0472">Membrane</keyword>
<evidence type="ECO:0000313" key="20">
    <source>
        <dbReference type="Proteomes" id="UP000001937"/>
    </source>
</evidence>
<dbReference type="GO" id="GO:0046872">
    <property type="term" value="F:metal ion binding"/>
    <property type="evidence" value="ECO:0007669"/>
    <property type="project" value="UniProtKB-UniRule"/>
</dbReference>
<feature type="active site" evidence="15">
    <location>
        <position position="102"/>
    </location>
</feature>
<protein>
    <recommendedName>
        <fullName evidence="14">Zinc metalloprotease</fullName>
    </recommendedName>
</protein>
<comment type="similarity">
    <text evidence="2 14">Belongs to the peptidase M50B family.</text>
</comment>
<dbReference type="AlphaFoldDB" id="Q2J9P7"/>
<keyword evidence="9 14" id="KW-0862">Zinc</keyword>
<evidence type="ECO:0000259" key="18">
    <source>
        <dbReference type="Pfam" id="PF02163"/>
    </source>
</evidence>
<keyword evidence="7" id="KW-0677">Repeat</keyword>
<evidence type="ECO:0000256" key="12">
    <source>
        <dbReference type="ARBA" id="ARBA00023122"/>
    </source>
</evidence>
<dbReference type="PANTHER" id="PTHR39188:SF3">
    <property type="entry name" value="STAGE IV SPORULATION PROTEIN FB"/>
    <property type="match status" value="1"/>
</dbReference>
<feature type="transmembrane region" description="Helical" evidence="14">
    <location>
        <begin position="183"/>
        <end position="207"/>
    </location>
</feature>
<evidence type="ECO:0000256" key="6">
    <source>
        <dbReference type="ARBA" id="ARBA00022723"/>
    </source>
</evidence>
<dbReference type="RefSeq" id="WP_011437030.1">
    <property type="nucleotide sequence ID" value="NC_007777.1"/>
</dbReference>
<evidence type="ECO:0000256" key="1">
    <source>
        <dbReference type="ARBA" id="ARBA00004651"/>
    </source>
</evidence>
<dbReference type="Pfam" id="PF02163">
    <property type="entry name" value="Peptidase_M50"/>
    <property type="match status" value="1"/>
</dbReference>
<evidence type="ECO:0000256" key="4">
    <source>
        <dbReference type="ARBA" id="ARBA00022670"/>
    </source>
</evidence>
<evidence type="ECO:0000256" key="3">
    <source>
        <dbReference type="ARBA" id="ARBA00022475"/>
    </source>
</evidence>
<dbReference type="PANTHER" id="PTHR39188">
    <property type="entry name" value="MEMBRANE-ASSOCIATED ZINC METALLOPROTEASE M50B"/>
    <property type="match status" value="1"/>
</dbReference>
<feature type="transmembrane region" description="Helical" evidence="14">
    <location>
        <begin position="219"/>
        <end position="237"/>
    </location>
</feature>
<comment type="cofactor">
    <cofactor evidence="14 16">
        <name>Zn(2+)</name>
        <dbReference type="ChEBI" id="CHEBI:29105"/>
    </cofactor>
    <text evidence="14 16">Binds 1 zinc ion per subunit.</text>
</comment>
<reference evidence="19 20" key="1">
    <citation type="journal article" date="2007" name="Genome Res.">
        <title>Genome characteristics of facultatively symbiotic Frankia sp. strains reflect host range and host plant biogeography.</title>
        <authorList>
            <person name="Normand P."/>
            <person name="Lapierre P."/>
            <person name="Tisa L.S."/>
            <person name="Gogarten J.P."/>
            <person name="Alloisio N."/>
            <person name="Bagnarol E."/>
            <person name="Bassi C.A."/>
            <person name="Berry A.M."/>
            <person name="Bickhart D.M."/>
            <person name="Choisne N."/>
            <person name="Couloux A."/>
            <person name="Cournoyer B."/>
            <person name="Cruveiller S."/>
            <person name="Daubin V."/>
            <person name="Demange N."/>
            <person name="Francino M.P."/>
            <person name="Goltsman E."/>
            <person name="Huang Y."/>
            <person name="Kopp O.R."/>
            <person name="Labarre L."/>
            <person name="Lapidus A."/>
            <person name="Lavire C."/>
            <person name="Marechal J."/>
            <person name="Martinez M."/>
            <person name="Mastronunzio J.E."/>
            <person name="Mullin B.C."/>
            <person name="Niemann J."/>
            <person name="Pujic P."/>
            <person name="Rawnsley T."/>
            <person name="Rouy Z."/>
            <person name="Schenowitz C."/>
            <person name="Sellstedt A."/>
            <person name="Tavares F."/>
            <person name="Tomkins J.P."/>
            <person name="Vallenet D."/>
            <person name="Valverde C."/>
            <person name="Wall L.G."/>
            <person name="Wang Y."/>
            <person name="Medigue C."/>
            <person name="Benson D.R."/>
        </authorList>
    </citation>
    <scope>NUCLEOTIDE SEQUENCE [LARGE SCALE GENOMIC DNA]</scope>
    <source>
        <strain evidence="20">DSM 45818 / CECT 9043 / CcI3</strain>
    </source>
</reference>
<evidence type="ECO:0000256" key="8">
    <source>
        <dbReference type="ARBA" id="ARBA00022801"/>
    </source>
</evidence>
<name>Q2J9P7_FRACC</name>
<feature type="binding site" evidence="16">
    <location>
        <position position="101"/>
    </location>
    <ligand>
        <name>Zn(2+)</name>
        <dbReference type="ChEBI" id="CHEBI:29105"/>
        <note>catalytic</note>
    </ligand>
</feature>
<evidence type="ECO:0000256" key="16">
    <source>
        <dbReference type="PIRSR" id="PIRSR006404-2"/>
    </source>
</evidence>
<dbReference type="EMBL" id="CP000249">
    <property type="protein sequence ID" value="ABD11995.1"/>
    <property type="molecule type" value="Genomic_DNA"/>
</dbReference>
<dbReference type="STRING" id="106370.Francci3_2633"/>
<dbReference type="HOGENOM" id="CLU_037123_1_0_11"/>
<evidence type="ECO:0000256" key="2">
    <source>
        <dbReference type="ARBA" id="ARBA00007931"/>
    </source>
</evidence>
<feature type="transmembrane region" description="Helical" evidence="14">
    <location>
        <begin position="83"/>
        <end position="100"/>
    </location>
</feature>
<comment type="subcellular location">
    <subcellularLocation>
        <location evidence="1 14">Cell membrane</location>
        <topology evidence="1 14">Multi-pass membrane protein</topology>
    </subcellularLocation>
</comment>
<dbReference type="eggNOG" id="COG1994">
    <property type="taxonomic scope" value="Bacteria"/>
</dbReference>
<evidence type="ECO:0000256" key="15">
    <source>
        <dbReference type="PIRSR" id="PIRSR006404-1"/>
    </source>
</evidence>
<dbReference type="CDD" id="cd06164">
    <property type="entry name" value="S2P-M50_SpoIVFB_CBS"/>
    <property type="match status" value="1"/>
</dbReference>
<keyword evidence="11 14" id="KW-0482">Metalloprotease</keyword>
<evidence type="ECO:0000256" key="17">
    <source>
        <dbReference type="SAM" id="MobiDB-lite"/>
    </source>
</evidence>
<feature type="region of interest" description="Disordered" evidence="17">
    <location>
        <begin position="1"/>
        <end position="38"/>
    </location>
</feature>
<dbReference type="InterPro" id="IPR008915">
    <property type="entry name" value="Peptidase_M50"/>
</dbReference>
<dbReference type="Proteomes" id="UP000001937">
    <property type="component" value="Chromosome"/>
</dbReference>
<keyword evidence="10 14" id="KW-1133">Transmembrane helix</keyword>
<keyword evidence="8 14" id="KW-0378">Hydrolase</keyword>
<keyword evidence="6 14" id="KW-0479">Metal-binding</keyword>
<feature type="transmembrane region" description="Helical" evidence="14">
    <location>
        <begin position="106"/>
        <end position="130"/>
    </location>
</feature>
<feature type="binding site" evidence="16">
    <location>
        <position position="197"/>
    </location>
    <ligand>
        <name>Zn(2+)</name>
        <dbReference type="ChEBI" id="CHEBI:29105"/>
        <note>catalytic</note>
    </ligand>
</feature>